<feature type="signal peptide" evidence="1">
    <location>
        <begin position="1"/>
        <end position="18"/>
    </location>
</feature>
<dbReference type="PANTHER" id="PTHR11008">
    <property type="entry name" value="PROTEIN TAKEOUT-LIKE PROTEIN"/>
    <property type="match status" value="1"/>
</dbReference>
<accession>A3KEW7</accession>
<gene>
    <name evidence="2" type="primary">eCBP</name>
</gene>
<organism evidence="2">
    <name type="scientific">Agrius convolvuli</name>
    <name type="common">Convolvulus hawk-moth</name>
    <dbReference type="NCBI Taxonomy" id="55055"/>
    <lineage>
        <taxon>Eukaryota</taxon>
        <taxon>Metazoa</taxon>
        <taxon>Ecdysozoa</taxon>
        <taxon>Arthropoda</taxon>
        <taxon>Hexapoda</taxon>
        <taxon>Insecta</taxon>
        <taxon>Pterygota</taxon>
        <taxon>Neoptera</taxon>
        <taxon>Endopterygota</taxon>
        <taxon>Lepidoptera</taxon>
        <taxon>Glossata</taxon>
        <taxon>Ditrysia</taxon>
        <taxon>Bombycoidea</taxon>
        <taxon>Sphingidae</taxon>
        <taxon>Sphinginae</taxon>
        <taxon>Acherontiini</taxon>
        <taxon>Agrius</taxon>
    </lineage>
</organism>
<dbReference type="SMART" id="SM00700">
    <property type="entry name" value="JHBP"/>
    <property type="match status" value="1"/>
</dbReference>
<dbReference type="Pfam" id="PF06585">
    <property type="entry name" value="JHBP"/>
    <property type="match status" value="1"/>
</dbReference>
<keyword evidence="1" id="KW-0732">Signal</keyword>
<name>A3KEW7_AGRCO</name>
<feature type="chain" id="PRO_5002654641" evidence="1">
    <location>
        <begin position="19"/>
        <end position="258"/>
    </location>
</feature>
<dbReference type="InterPro" id="IPR038606">
    <property type="entry name" value="To_sf"/>
</dbReference>
<dbReference type="Gene3D" id="3.15.10.30">
    <property type="entry name" value="Haemolymph juvenile hormone binding protein"/>
    <property type="match status" value="1"/>
</dbReference>
<dbReference type="PANTHER" id="PTHR11008:SF32">
    <property type="entry name" value="CIRCADIAN CLOCK-CONTROLLED PROTEIN DAYWAKE-RELATED"/>
    <property type="match status" value="1"/>
</dbReference>
<dbReference type="GO" id="GO:0005615">
    <property type="term" value="C:extracellular space"/>
    <property type="evidence" value="ECO:0007669"/>
    <property type="project" value="TreeGrafter"/>
</dbReference>
<reference evidence="2" key="1">
    <citation type="submission" date="2007-02" db="EMBL/GenBank/DDBJ databases">
        <title>epidermal carotenoid binding protein from Agrius convolvuli.</title>
        <authorList>
            <person name="Shirai K."/>
            <person name="Kiguchi K."/>
        </authorList>
    </citation>
    <scope>NUCLEOTIDE SEQUENCE</scope>
</reference>
<proteinExistence type="evidence at transcript level"/>
<evidence type="ECO:0000313" key="2">
    <source>
        <dbReference type="EMBL" id="BAF47402.1"/>
    </source>
</evidence>
<dbReference type="EMBL" id="AB294514">
    <property type="protein sequence ID" value="BAF47402.1"/>
    <property type="molecule type" value="mRNA"/>
</dbReference>
<dbReference type="InterPro" id="IPR010562">
    <property type="entry name" value="Haemolymph_juvenile_hormone-bd"/>
</dbReference>
<evidence type="ECO:0000256" key="1">
    <source>
        <dbReference type="SAM" id="SignalP"/>
    </source>
</evidence>
<sequence>MAIAKLVILLVSTLFVVSESSYVVQVKKCSSKDTECHKNYFQTVVWEAAKNGFPELDIPTLDPVEIKDYHTSVKGWVDFDFDGTGRGMKSCVLNKFWINFEKRYATVDLICDLQMKGHYKLYSNSSLIRNLLDGDTLHGDGSGQLTFEKMKMSYDFHFKVEQRGGNQFLNCDFENSKFAVDILKRATFAADNLYLGEVEASAAVVKVMNQHWKLVMDGTALPFMYKVKALVFDLTQKYLNNVPVNNYLNDDISKYVVT</sequence>
<protein>
    <submittedName>
        <fullName evidence="2">Epidermal carotenoid binding protein</fullName>
    </submittedName>
</protein>
<dbReference type="AlphaFoldDB" id="A3KEW7"/>